<evidence type="ECO:0000313" key="1">
    <source>
        <dbReference type="EMBL" id="KAI3923767.1"/>
    </source>
</evidence>
<proteinExistence type="predicted"/>
<accession>A0AAD4SW24</accession>
<sequence length="69" mass="7899">MLLVEKCITCVQVHIHETPQYLSAKEELRMEFHQLQCLYSKYSVQLVVVPCLVADGRRLLLLGQAGRLS</sequence>
<reference evidence="1" key="1">
    <citation type="submission" date="2022-04" db="EMBL/GenBank/DDBJ databases">
        <title>A functionally conserved STORR gene fusion in Papaver species that diverged 16.8 million years ago.</title>
        <authorList>
            <person name="Catania T."/>
        </authorList>
    </citation>
    <scope>NUCLEOTIDE SEQUENCE</scope>
    <source>
        <strain evidence="1">S-188037</strain>
    </source>
</reference>
<comment type="caution">
    <text evidence="1">The sequence shown here is derived from an EMBL/GenBank/DDBJ whole genome shotgun (WGS) entry which is preliminary data.</text>
</comment>
<keyword evidence="2" id="KW-1185">Reference proteome</keyword>
<dbReference type="AlphaFoldDB" id="A0AAD4SW24"/>
<dbReference type="EMBL" id="JAJJMB010008429">
    <property type="protein sequence ID" value="KAI3923767.1"/>
    <property type="molecule type" value="Genomic_DNA"/>
</dbReference>
<name>A0AAD4SW24_9MAGN</name>
<dbReference type="Proteomes" id="UP001202328">
    <property type="component" value="Unassembled WGS sequence"/>
</dbReference>
<evidence type="ECO:0000313" key="2">
    <source>
        <dbReference type="Proteomes" id="UP001202328"/>
    </source>
</evidence>
<protein>
    <submittedName>
        <fullName evidence="1">Uncharacterized protein</fullName>
    </submittedName>
</protein>
<gene>
    <name evidence="1" type="ORF">MKW98_011397</name>
</gene>
<organism evidence="1 2">
    <name type="scientific">Papaver atlanticum</name>
    <dbReference type="NCBI Taxonomy" id="357466"/>
    <lineage>
        <taxon>Eukaryota</taxon>
        <taxon>Viridiplantae</taxon>
        <taxon>Streptophyta</taxon>
        <taxon>Embryophyta</taxon>
        <taxon>Tracheophyta</taxon>
        <taxon>Spermatophyta</taxon>
        <taxon>Magnoliopsida</taxon>
        <taxon>Ranunculales</taxon>
        <taxon>Papaveraceae</taxon>
        <taxon>Papaveroideae</taxon>
        <taxon>Papaver</taxon>
    </lineage>
</organism>